<dbReference type="AlphaFoldDB" id="A0AAV4GY08"/>
<reference evidence="1 2" key="1">
    <citation type="journal article" date="2021" name="Elife">
        <title>Chloroplast acquisition without the gene transfer in kleptoplastic sea slugs, Plakobranchus ocellatus.</title>
        <authorList>
            <person name="Maeda T."/>
            <person name="Takahashi S."/>
            <person name="Yoshida T."/>
            <person name="Shimamura S."/>
            <person name="Takaki Y."/>
            <person name="Nagai Y."/>
            <person name="Toyoda A."/>
            <person name="Suzuki Y."/>
            <person name="Arimoto A."/>
            <person name="Ishii H."/>
            <person name="Satoh N."/>
            <person name="Nishiyama T."/>
            <person name="Hasebe M."/>
            <person name="Maruyama T."/>
            <person name="Minagawa J."/>
            <person name="Obokata J."/>
            <person name="Shigenobu S."/>
        </authorList>
    </citation>
    <scope>NUCLEOTIDE SEQUENCE [LARGE SCALE GENOMIC DNA]</scope>
</reference>
<proteinExistence type="predicted"/>
<dbReference type="Proteomes" id="UP000762676">
    <property type="component" value="Unassembled WGS sequence"/>
</dbReference>
<accession>A0AAV4GY08</accession>
<comment type="caution">
    <text evidence="1">The sequence shown here is derived from an EMBL/GenBank/DDBJ whole genome shotgun (WGS) entry which is preliminary data.</text>
</comment>
<name>A0AAV4GY08_9GAST</name>
<gene>
    <name evidence="1" type="ORF">ElyMa_002566000</name>
</gene>
<evidence type="ECO:0000313" key="2">
    <source>
        <dbReference type="Proteomes" id="UP000762676"/>
    </source>
</evidence>
<sequence>MRVSFNWKRETNTPMLSIPAISSTSTLDVLLNRRLFGIADSDCEISLKPRQAFGRLSKFRSPTETVFAQQLCTLHTFASIGAQPRLAHIGSRS</sequence>
<organism evidence="1 2">
    <name type="scientific">Elysia marginata</name>
    <dbReference type="NCBI Taxonomy" id="1093978"/>
    <lineage>
        <taxon>Eukaryota</taxon>
        <taxon>Metazoa</taxon>
        <taxon>Spiralia</taxon>
        <taxon>Lophotrochozoa</taxon>
        <taxon>Mollusca</taxon>
        <taxon>Gastropoda</taxon>
        <taxon>Heterobranchia</taxon>
        <taxon>Euthyneura</taxon>
        <taxon>Panpulmonata</taxon>
        <taxon>Sacoglossa</taxon>
        <taxon>Placobranchoidea</taxon>
        <taxon>Plakobranchidae</taxon>
        <taxon>Elysia</taxon>
    </lineage>
</organism>
<evidence type="ECO:0000313" key="1">
    <source>
        <dbReference type="EMBL" id="GFR90364.1"/>
    </source>
</evidence>
<keyword evidence="2" id="KW-1185">Reference proteome</keyword>
<protein>
    <submittedName>
        <fullName evidence="1">Uncharacterized protein</fullName>
    </submittedName>
</protein>
<dbReference type="EMBL" id="BMAT01005282">
    <property type="protein sequence ID" value="GFR90364.1"/>
    <property type="molecule type" value="Genomic_DNA"/>
</dbReference>